<dbReference type="PATRIC" id="fig|1462.6.peg.866"/>
<dbReference type="Proteomes" id="UP000032522">
    <property type="component" value="Unassembled WGS sequence"/>
</dbReference>
<keyword evidence="8" id="KW-0472">Membrane</keyword>
<dbReference type="PANTHER" id="PTHR42852:SF6">
    <property type="entry name" value="THIOL:DISULFIDE INTERCHANGE PROTEIN DSBE"/>
    <property type="match status" value="1"/>
</dbReference>
<dbReference type="Gene3D" id="3.40.30.10">
    <property type="entry name" value="Glutaredoxin"/>
    <property type="match status" value="1"/>
</dbReference>
<dbReference type="AlphaFoldDB" id="A0A0D8BPL7"/>
<organism evidence="12 13">
    <name type="scientific">Geobacillus kaustophilus</name>
    <dbReference type="NCBI Taxonomy" id="1462"/>
    <lineage>
        <taxon>Bacteria</taxon>
        <taxon>Bacillati</taxon>
        <taxon>Bacillota</taxon>
        <taxon>Bacilli</taxon>
        <taxon>Bacillales</taxon>
        <taxon>Anoxybacillaceae</taxon>
        <taxon>Geobacillus</taxon>
        <taxon>Geobacillus thermoleovorans group</taxon>
    </lineage>
</organism>
<keyword evidence="6" id="KW-1133">Transmembrane helix</keyword>
<dbReference type="PROSITE" id="PS51352">
    <property type="entry name" value="THIOREDOXIN_2"/>
    <property type="match status" value="1"/>
</dbReference>
<protein>
    <submittedName>
        <fullName evidence="12">Thiol-disulfide oxidoreductase resA</fullName>
    </submittedName>
</protein>
<keyword evidence="5" id="KW-0735">Signal-anchor</keyword>
<evidence type="ECO:0000256" key="10">
    <source>
        <dbReference type="ARBA" id="ARBA00023284"/>
    </source>
</evidence>
<dbReference type="RefSeq" id="WP_044730958.1">
    <property type="nucleotide sequence ID" value="NZ_JYBP01000003.1"/>
</dbReference>
<evidence type="ECO:0000256" key="4">
    <source>
        <dbReference type="ARBA" id="ARBA00022748"/>
    </source>
</evidence>
<keyword evidence="9" id="KW-1015">Disulfide bond</keyword>
<keyword evidence="7" id="KW-0560">Oxidoreductase</keyword>
<evidence type="ECO:0000259" key="11">
    <source>
        <dbReference type="PROSITE" id="PS51352"/>
    </source>
</evidence>
<feature type="domain" description="Thioredoxin" evidence="11">
    <location>
        <begin position="36"/>
        <end position="174"/>
    </location>
</feature>
<dbReference type="Pfam" id="PF00578">
    <property type="entry name" value="AhpC-TSA"/>
    <property type="match status" value="1"/>
</dbReference>
<comment type="subcellular location">
    <subcellularLocation>
        <location evidence="1">Cell envelope</location>
    </subcellularLocation>
</comment>
<evidence type="ECO:0000256" key="1">
    <source>
        <dbReference type="ARBA" id="ARBA00004196"/>
    </source>
</evidence>
<dbReference type="GO" id="GO:0015036">
    <property type="term" value="F:disulfide oxidoreductase activity"/>
    <property type="evidence" value="ECO:0007669"/>
    <property type="project" value="InterPro"/>
</dbReference>
<evidence type="ECO:0000256" key="5">
    <source>
        <dbReference type="ARBA" id="ARBA00022968"/>
    </source>
</evidence>
<keyword evidence="10" id="KW-0676">Redox-active center</keyword>
<proteinExistence type="inferred from homology"/>
<dbReference type="InterPro" id="IPR023555">
    <property type="entry name" value="Thiol-dS_OxRdtase_ResA"/>
</dbReference>
<comment type="caution">
    <text evidence="12">The sequence shown here is derived from an EMBL/GenBank/DDBJ whole genome shotgun (WGS) entry which is preliminary data.</text>
</comment>
<dbReference type="GO" id="GO:0030313">
    <property type="term" value="C:cell envelope"/>
    <property type="evidence" value="ECO:0007669"/>
    <property type="project" value="UniProtKB-SubCell"/>
</dbReference>
<dbReference type="InterPro" id="IPR036249">
    <property type="entry name" value="Thioredoxin-like_sf"/>
</dbReference>
<dbReference type="OrthoDB" id="25753at2"/>
<dbReference type="SUPFAM" id="SSF52833">
    <property type="entry name" value="Thioredoxin-like"/>
    <property type="match status" value="1"/>
</dbReference>
<dbReference type="GO" id="GO:0016209">
    <property type="term" value="F:antioxidant activity"/>
    <property type="evidence" value="ECO:0007669"/>
    <property type="project" value="InterPro"/>
</dbReference>
<dbReference type="GO" id="GO:0017004">
    <property type="term" value="P:cytochrome complex assembly"/>
    <property type="evidence" value="ECO:0007669"/>
    <property type="project" value="UniProtKB-KW"/>
</dbReference>
<keyword evidence="4" id="KW-0201">Cytochrome c-type biogenesis</keyword>
<evidence type="ECO:0000313" key="12">
    <source>
        <dbReference type="EMBL" id="KJE26168.1"/>
    </source>
</evidence>
<keyword evidence="3" id="KW-0812">Transmembrane</keyword>
<evidence type="ECO:0000256" key="7">
    <source>
        <dbReference type="ARBA" id="ARBA00023002"/>
    </source>
</evidence>
<dbReference type="NCBIfam" id="NF002854">
    <property type="entry name" value="PRK03147.1"/>
    <property type="match status" value="1"/>
</dbReference>
<name>A0A0D8BPL7_GEOKU</name>
<evidence type="ECO:0000256" key="3">
    <source>
        <dbReference type="ARBA" id="ARBA00022692"/>
    </source>
</evidence>
<accession>A0A0D8BPL7</accession>
<sequence>MKKQQRFVMRTAILLVLLAAVGYTIYTNFFTEKTAVAVGSTAPDFVLTDLKGHEHRLSDYRGKGVFLNFWGTWCKPCEREMPYMNELYPIYKKQGVEILAVNVGEPKLSVEKFAERFGLTFPIVIDRQDQVLNAYNVGPLPTTFLIDKNGEVKQIITGTMTKEDIERHLESIKP</sequence>
<dbReference type="InterPro" id="IPR050553">
    <property type="entry name" value="Thioredoxin_ResA/DsbE_sf"/>
</dbReference>
<dbReference type="EMBL" id="JYBP01000003">
    <property type="protein sequence ID" value="KJE26168.1"/>
    <property type="molecule type" value="Genomic_DNA"/>
</dbReference>
<gene>
    <name evidence="12" type="primary">resA</name>
    <name evidence="12" type="ORF">LG52_717</name>
</gene>
<keyword evidence="2" id="KW-1003">Cell membrane</keyword>
<evidence type="ECO:0000256" key="6">
    <source>
        <dbReference type="ARBA" id="ARBA00022989"/>
    </source>
</evidence>
<reference evidence="12 13" key="1">
    <citation type="submission" date="2015-01" db="EMBL/GenBank/DDBJ databases">
        <authorList>
            <person name="Filippidou S."/>
            <person name="Jeanneret N."/>
            <person name="Russel-Delif L."/>
            <person name="Junier T."/>
            <person name="Wunderlin T."/>
            <person name="Molina V."/>
            <person name="Johnson S.L."/>
            <person name="Davenport K.W."/>
            <person name="Chain P.S."/>
            <person name="Dorador C."/>
            <person name="Junier P."/>
        </authorList>
    </citation>
    <scope>NUCLEOTIDE SEQUENCE [LARGE SCALE GENOMIC DNA]</scope>
    <source>
        <strain evidence="12 13">Et7/4</strain>
    </source>
</reference>
<evidence type="ECO:0000256" key="9">
    <source>
        <dbReference type="ARBA" id="ARBA00023157"/>
    </source>
</evidence>
<dbReference type="PANTHER" id="PTHR42852">
    <property type="entry name" value="THIOL:DISULFIDE INTERCHANGE PROTEIN DSBE"/>
    <property type="match status" value="1"/>
</dbReference>
<evidence type="ECO:0000256" key="8">
    <source>
        <dbReference type="ARBA" id="ARBA00023136"/>
    </source>
</evidence>
<dbReference type="GO" id="GO:0005886">
    <property type="term" value="C:plasma membrane"/>
    <property type="evidence" value="ECO:0007669"/>
    <property type="project" value="InterPro"/>
</dbReference>
<dbReference type="HAMAP" id="MF_01319">
    <property type="entry name" value="ResA"/>
    <property type="match status" value="1"/>
</dbReference>
<dbReference type="UniPathway" id="UPA00555"/>
<dbReference type="InterPro" id="IPR000866">
    <property type="entry name" value="AhpC/TSA"/>
</dbReference>
<dbReference type="InterPro" id="IPR013766">
    <property type="entry name" value="Thioredoxin_domain"/>
</dbReference>
<evidence type="ECO:0000313" key="13">
    <source>
        <dbReference type="Proteomes" id="UP000032522"/>
    </source>
</evidence>
<dbReference type="CDD" id="cd02966">
    <property type="entry name" value="TlpA_like_family"/>
    <property type="match status" value="1"/>
</dbReference>
<evidence type="ECO:0000256" key="2">
    <source>
        <dbReference type="ARBA" id="ARBA00022475"/>
    </source>
</evidence>